<dbReference type="OrthoDB" id="2152680at2759"/>
<dbReference type="EMBL" id="KK120826">
    <property type="protein sequence ID" value="KFM79125.1"/>
    <property type="molecule type" value="Genomic_DNA"/>
</dbReference>
<reference evidence="1 2" key="1">
    <citation type="submission" date="2013-11" db="EMBL/GenBank/DDBJ databases">
        <title>Genome sequencing of Stegodyphus mimosarum.</title>
        <authorList>
            <person name="Bechsgaard J."/>
        </authorList>
    </citation>
    <scope>NUCLEOTIDE SEQUENCE [LARGE SCALE GENOMIC DNA]</scope>
</reference>
<proteinExistence type="predicted"/>
<keyword evidence="2" id="KW-1185">Reference proteome</keyword>
<evidence type="ECO:0000313" key="1">
    <source>
        <dbReference type="EMBL" id="KFM79125.1"/>
    </source>
</evidence>
<evidence type="ECO:0000313" key="2">
    <source>
        <dbReference type="Proteomes" id="UP000054359"/>
    </source>
</evidence>
<dbReference type="Proteomes" id="UP000054359">
    <property type="component" value="Unassembled WGS sequence"/>
</dbReference>
<organism evidence="1 2">
    <name type="scientific">Stegodyphus mimosarum</name>
    <name type="common">African social velvet spider</name>
    <dbReference type="NCBI Taxonomy" id="407821"/>
    <lineage>
        <taxon>Eukaryota</taxon>
        <taxon>Metazoa</taxon>
        <taxon>Ecdysozoa</taxon>
        <taxon>Arthropoda</taxon>
        <taxon>Chelicerata</taxon>
        <taxon>Arachnida</taxon>
        <taxon>Araneae</taxon>
        <taxon>Araneomorphae</taxon>
        <taxon>Entelegynae</taxon>
        <taxon>Eresoidea</taxon>
        <taxon>Eresidae</taxon>
        <taxon>Stegodyphus</taxon>
    </lineage>
</organism>
<feature type="non-terminal residue" evidence="1">
    <location>
        <position position="63"/>
    </location>
</feature>
<name>A0A087UP36_STEMI</name>
<accession>A0A087UP36</accession>
<protein>
    <submittedName>
        <fullName evidence="1">Protein LCHN</fullName>
    </submittedName>
</protein>
<dbReference type="AlphaFoldDB" id="A0A087UP36"/>
<gene>
    <name evidence="1" type="ORF">X975_23855</name>
</gene>
<sequence>MSLNEHLFSTLLSVSRTQDKQWTIEHMHSIGLDPVNDRTFIMELADIYGIDIVPAADTLCCTP</sequence>